<evidence type="ECO:0000256" key="4">
    <source>
        <dbReference type="ARBA" id="ARBA00022989"/>
    </source>
</evidence>
<feature type="transmembrane region" description="Helical" evidence="7">
    <location>
        <begin position="301"/>
        <end position="323"/>
    </location>
</feature>
<keyword evidence="4 7" id="KW-1133">Transmembrane helix</keyword>
<dbReference type="PANTHER" id="PTHR10926">
    <property type="entry name" value="CELL CYCLE CONTROL PROTEIN 50"/>
    <property type="match status" value="1"/>
</dbReference>
<keyword evidence="3 7" id="KW-0812">Transmembrane</keyword>
<name>A0AAJ7L6R6_9ACAR</name>
<evidence type="ECO:0000256" key="6">
    <source>
        <dbReference type="PIRNR" id="PIRNR015840"/>
    </source>
</evidence>
<keyword evidence="8" id="KW-1185">Reference proteome</keyword>
<proteinExistence type="inferred from homology"/>
<comment type="subcellular location">
    <subcellularLocation>
        <location evidence="1">Membrane</location>
        <topology evidence="1">Multi-pass membrane protein</topology>
    </subcellularLocation>
</comment>
<dbReference type="GO" id="GO:0005794">
    <property type="term" value="C:Golgi apparatus"/>
    <property type="evidence" value="ECO:0007669"/>
    <property type="project" value="TreeGrafter"/>
</dbReference>
<dbReference type="PANTHER" id="PTHR10926:SF0">
    <property type="entry name" value="CDC50, ISOFORM A"/>
    <property type="match status" value="1"/>
</dbReference>
<dbReference type="Pfam" id="PF03381">
    <property type="entry name" value="CDC50"/>
    <property type="match status" value="1"/>
</dbReference>
<dbReference type="AlphaFoldDB" id="A0AAJ7L6R6"/>
<accession>A0AAJ7L6R6</accession>
<evidence type="ECO:0000256" key="1">
    <source>
        <dbReference type="ARBA" id="ARBA00004141"/>
    </source>
</evidence>
<sequence length="343" mass="38738">MEPQVQSKRPKSSAFRQQRLSAWQPILTAGTVLPTFFLVGLAFIPIGILLLMTSDAVKEIQVDYTECVTETGKLCRDILEANRFNRTGNSCKCEKEFDIEEDILAHVYVYYGLSNFYQNHRRYVKSRSDKQLLGRPTDVSPDCAPFDRAGGEGGLPIAPCGAIANSLFNDTILLEMLTAENKWRNVDILKDEISWPSDRNVKFRNATSYEGTAKPPYWETTIKEMGGFTNEALIVWMRTAALPTFRKLYGRINHDLEAFKHKLPKGKYKAIITYNYPVARFKGTKRVIISNTSWLGGKNPFLGIAYLTVGSLCLVLGAGFLFIHHKFGKNTRDLISITGRTPY</sequence>
<dbReference type="GO" id="GO:0005783">
    <property type="term" value="C:endoplasmic reticulum"/>
    <property type="evidence" value="ECO:0007669"/>
    <property type="project" value="TreeGrafter"/>
</dbReference>
<evidence type="ECO:0000313" key="8">
    <source>
        <dbReference type="Proteomes" id="UP000694867"/>
    </source>
</evidence>
<organism evidence="8 9">
    <name type="scientific">Galendromus occidentalis</name>
    <name type="common">western predatory mite</name>
    <dbReference type="NCBI Taxonomy" id="34638"/>
    <lineage>
        <taxon>Eukaryota</taxon>
        <taxon>Metazoa</taxon>
        <taxon>Ecdysozoa</taxon>
        <taxon>Arthropoda</taxon>
        <taxon>Chelicerata</taxon>
        <taxon>Arachnida</taxon>
        <taxon>Acari</taxon>
        <taxon>Parasitiformes</taxon>
        <taxon>Mesostigmata</taxon>
        <taxon>Gamasina</taxon>
        <taxon>Phytoseioidea</taxon>
        <taxon>Phytoseiidae</taxon>
        <taxon>Typhlodrominae</taxon>
        <taxon>Galendromus</taxon>
    </lineage>
</organism>
<dbReference type="GeneID" id="100906509"/>
<dbReference type="PIRSF" id="PIRSF015840">
    <property type="entry name" value="DUF284_TM_euk"/>
    <property type="match status" value="1"/>
</dbReference>
<evidence type="ECO:0000256" key="7">
    <source>
        <dbReference type="SAM" id="Phobius"/>
    </source>
</evidence>
<keyword evidence="5 6" id="KW-0472">Membrane</keyword>
<dbReference type="RefSeq" id="XP_018495614.1">
    <property type="nucleotide sequence ID" value="XM_018640098.1"/>
</dbReference>
<dbReference type="KEGG" id="goe:100906509"/>
<evidence type="ECO:0000256" key="2">
    <source>
        <dbReference type="ARBA" id="ARBA00009457"/>
    </source>
</evidence>
<reference evidence="9" key="1">
    <citation type="submission" date="2025-08" db="UniProtKB">
        <authorList>
            <consortium name="RefSeq"/>
        </authorList>
    </citation>
    <scope>IDENTIFICATION</scope>
</reference>
<dbReference type="Proteomes" id="UP000694867">
    <property type="component" value="Unplaced"/>
</dbReference>
<comment type="similarity">
    <text evidence="2 6">Belongs to the CDC50/LEM3 family.</text>
</comment>
<dbReference type="GO" id="GO:0005886">
    <property type="term" value="C:plasma membrane"/>
    <property type="evidence" value="ECO:0007669"/>
    <property type="project" value="TreeGrafter"/>
</dbReference>
<evidence type="ECO:0000256" key="5">
    <source>
        <dbReference type="ARBA" id="ARBA00023136"/>
    </source>
</evidence>
<evidence type="ECO:0000313" key="9">
    <source>
        <dbReference type="RefSeq" id="XP_018495614.1"/>
    </source>
</evidence>
<gene>
    <name evidence="9" type="primary">LOC100906509</name>
</gene>
<protein>
    <submittedName>
        <fullName evidence="9">Cell cycle control protein 50A</fullName>
    </submittedName>
</protein>
<dbReference type="CTD" id="32615"/>
<evidence type="ECO:0000256" key="3">
    <source>
        <dbReference type="ARBA" id="ARBA00022692"/>
    </source>
</evidence>
<feature type="transmembrane region" description="Helical" evidence="7">
    <location>
        <begin position="26"/>
        <end position="52"/>
    </location>
</feature>
<dbReference type="InterPro" id="IPR005045">
    <property type="entry name" value="CDC50/LEM3_fam"/>
</dbReference>